<reference evidence="2" key="1">
    <citation type="journal article" date="2023" name="Mol. Plant Microbe Interact.">
        <title>Elucidating the Obligate Nature and Biological Capacity of an Invasive Fungal Corn Pathogen.</title>
        <authorList>
            <person name="MacCready J.S."/>
            <person name="Roggenkamp E.M."/>
            <person name="Gdanetz K."/>
            <person name="Chilvers M.I."/>
        </authorList>
    </citation>
    <scope>NUCLEOTIDE SEQUENCE</scope>
    <source>
        <strain evidence="2">PM02</strain>
    </source>
</reference>
<name>A0AAD9IEB5_9PEZI</name>
<dbReference type="Gene3D" id="3.10.450.50">
    <property type="match status" value="1"/>
</dbReference>
<feature type="region of interest" description="Disordered" evidence="1">
    <location>
        <begin position="1"/>
        <end position="21"/>
    </location>
</feature>
<gene>
    <name evidence="2" type="ORF">P8C59_009402</name>
</gene>
<dbReference type="SUPFAM" id="SSF54427">
    <property type="entry name" value="NTF2-like"/>
    <property type="match status" value="1"/>
</dbReference>
<keyword evidence="3" id="KW-1185">Reference proteome</keyword>
<evidence type="ECO:0000313" key="2">
    <source>
        <dbReference type="EMBL" id="KAK2075260.1"/>
    </source>
</evidence>
<dbReference type="EMBL" id="JAQQPM010000009">
    <property type="protein sequence ID" value="KAK2075260.1"/>
    <property type="molecule type" value="Genomic_DNA"/>
</dbReference>
<proteinExistence type="predicted"/>
<dbReference type="PANTHER" id="PTHR31757">
    <property type="entry name" value="SLL0781 PROTEIN"/>
    <property type="match status" value="1"/>
</dbReference>
<dbReference type="Pfam" id="PF07080">
    <property type="entry name" value="DUF1348"/>
    <property type="match status" value="1"/>
</dbReference>
<sequence>MSDMSKETRPPYPPFTLESARKKVKAAQDAWNTKDPESVSKAYTTNSVWRNRDLFIHGRDEIVGFLTKKWEMENGYRLRKELFAFTNDKIAVQFCAR</sequence>
<dbReference type="PANTHER" id="PTHR31757:SF0">
    <property type="entry name" value="SLL0781 PROTEIN"/>
    <property type="match status" value="1"/>
</dbReference>
<dbReference type="Proteomes" id="UP001217918">
    <property type="component" value="Unassembled WGS sequence"/>
</dbReference>
<evidence type="ECO:0000256" key="1">
    <source>
        <dbReference type="SAM" id="MobiDB-lite"/>
    </source>
</evidence>
<evidence type="ECO:0000313" key="3">
    <source>
        <dbReference type="Proteomes" id="UP001217918"/>
    </source>
</evidence>
<organism evidence="2 3">
    <name type="scientific">Phyllachora maydis</name>
    <dbReference type="NCBI Taxonomy" id="1825666"/>
    <lineage>
        <taxon>Eukaryota</taxon>
        <taxon>Fungi</taxon>
        <taxon>Dikarya</taxon>
        <taxon>Ascomycota</taxon>
        <taxon>Pezizomycotina</taxon>
        <taxon>Sordariomycetes</taxon>
        <taxon>Sordariomycetidae</taxon>
        <taxon>Phyllachorales</taxon>
        <taxon>Phyllachoraceae</taxon>
        <taxon>Phyllachora</taxon>
    </lineage>
</organism>
<dbReference type="InterPro" id="IPR032710">
    <property type="entry name" value="NTF2-like_dom_sf"/>
</dbReference>
<protein>
    <submittedName>
        <fullName evidence="2">Uncharacterized protein</fullName>
    </submittedName>
</protein>
<accession>A0AAD9IEB5</accession>
<dbReference type="InterPro" id="IPR009783">
    <property type="entry name" value="DUF1348"/>
</dbReference>
<dbReference type="AlphaFoldDB" id="A0AAD9IEB5"/>
<comment type="caution">
    <text evidence="2">The sequence shown here is derived from an EMBL/GenBank/DDBJ whole genome shotgun (WGS) entry which is preliminary data.</text>
</comment>